<keyword evidence="2" id="KW-0812">Transmembrane</keyword>
<feature type="region of interest" description="Disordered" evidence="1">
    <location>
        <begin position="140"/>
        <end position="340"/>
    </location>
</feature>
<keyword evidence="2" id="KW-1133">Transmembrane helix</keyword>
<accession>A0ABP7S2P8</accession>
<dbReference type="RefSeq" id="WP_345072337.1">
    <property type="nucleotide sequence ID" value="NZ_BAABDJ010000014.1"/>
</dbReference>
<feature type="compositionally biased region" description="Low complexity" evidence="1">
    <location>
        <begin position="273"/>
        <end position="284"/>
    </location>
</feature>
<sequence>MHTPDMSDEELDALFQRGAEHYPDEHNLSAWLAMERKLDAQAMQQQVRGKVLRIFALETVIVLLALLGWLGWRGWSRPAGVASGNATREFSQLAAAPTPVIVGLPAGTSPGLSAKPAIGVDSKLHPAPTAGKPLADLQPAAASMATEPANPTPGLASGRVKPVGFDDRQPRRRTWRQAGGPVTRNAKKAGPGLPGGPALTEQPKLTKTESAAARPASPAMGSPIAGLSSATSAPADQPAGNISRPEPGSNAAPATHLQAPESQTPRRTGHPFVALPVPSTAVSAAPPPATTGLPSREAVPVKSPAPDASDSVGQQAAVVAAAPAGADSTTTEKPRDQVKSPPRLSFALLYSPELSTVRWASYTTPGSNLGAALEYRFAQKWRISAGMLRSVKRYAARGSDYHPPAGYWTNSYAINKVDATCRIIDIPLNLRYDLRQGARTAVFASAGLSSLLMRNEAYRYNYYSYGKPVSRDWSLRKGSNHFLSVLNLSAGYERTFGGRWAVQGEPFVKIPLGGVGFGRVKLSSTGVFFALKYALLPASPVVR</sequence>
<dbReference type="Proteomes" id="UP001500567">
    <property type="component" value="Unassembled WGS sequence"/>
</dbReference>
<evidence type="ECO:0000256" key="1">
    <source>
        <dbReference type="SAM" id="MobiDB-lite"/>
    </source>
</evidence>
<feature type="compositionally biased region" description="Low complexity" evidence="1">
    <location>
        <begin position="308"/>
        <end position="328"/>
    </location>
</feature>
<comment type="caution">
    <text evidence="3">The sequence shown here is derived from an EMBL/GenBank/DDBJ whole genome shotgun (WGS) entry which is preliminary data.</text>
</comment>
<organism evidence="3 4">
    <name type="scientific">Hymenobacter fastidiosus</name>
    <dbReference type="NCBI Taxonomy" id="486264"/>
    <lineage>
        <taxon>Bacteria</taxon>
        <taxon>Pseudomonadati</taxon>
        <taxon>Bacteroidota</taxon>
        <taxon>Cytophagia</taxon>
        <taxon>Cytophagales</taxon>
        <taxon>Hymenobacteraceae</taxon>
        <taxon>Hymenobacter</taxon>
    </lineage>
</organism>
<evidence type="ECO:0000256" key="2">
    <source>
        <dbReference type="SAM" id="Phobius"/>
    </source>
</evidence>
<gene>
    <name evidence="3" type="ORF">GCM10022408_16930</name>
</gene>
<evidence type="ECO:0008006" key="5">
    <source>
        <dbReference type="Google" id="ProtNLM"/>
    </source>
</evidence>
<feature type="compositionally biased region" description="Low complexity" evidence="1">
    <location>
        <begin position="188"/>
        <end position="199"/>
    </location>
</feature>
<keyword evidence="4" id="KW-1185">Reference proteome</keyword>
<feature type="transmembrane region" description="Helical" evidence="2">
    <location>
        <begin position="51"/>
        <end position="72"/>
    </location>
</feature>
<proteinExistence type="predicted"/>
<protein>
    <recommendedName>
        <fullName evidence="5">Outer membrane protein beta-barrel domain-containing protein</fullName>
    </recommendedName>
</protein>
<reference evidence="4" key="1">
    <citation type="journal article" date="2019" name="Int. J. Syst. Evol. Microbiol.">
        <title>The Global Catalogue of Microorganisms (GCM) 10K type strain sequencing project: providing services to taxonomists for standard genome sequencing and annotation.</title>
        <authorList>
            <consortium name="The Broad Institute Genomics Platform"/>
            <consortium name="The Broad Institute Genome Sequencing Center for Infectious Disease"/>
            <person name="Wu L."/>
            <person name="Ma J."/>
        </authorList>
    </citation>
    <scope>NUCLEOTIDE SEQUENCE [LARGE SCALE GENOMIC DNA]</scope>
    <source>
        <strain evidence="4">JCM 17224</strain>
    </source>
</reference>
<evidence type="ECO:0000313" key="4">
    <source>
        <dbReference type="Proteomes" id="UP001500567"/>
    </source>
</evidence>
<name>A0ABP7S2P8_9BACT</name>
<dbReference type="EMBL" id="BAABDJ010000014">
    <property type="protein sequence ID" value="GAA4005786.1"/>
    <property type="molecule type" value="Genomic_DNA"/>
</dbReference>
<keyword evidence="2" id="KW-0472">Membrane</keyword>
<evidence type="ECO:0000313" key="3">
    <source>
        <dbReference type="EMBL" id="GAA4005786.1"/>
    </source>
</evidence>